<dbReference type="Gene3D" id="2.60.40.10">
    <property type="entry name" value="Immunoglobulins"/>
    <property type="match status" value="1"/>
</dbReference>
<dbReference type="EMBL" id="LVYD01000002">
    <property type="protein sequence ID" value="OQP66419.1"/>
    <property type="molecule type" value="Genomic_DNA"/>
</dbReference>
<dbReference type="OrthoDB" id="675942at2"/>
<comment type="caution">
    <text evidence="1">The sequence shown here is derived from an EMBL/GenBank/DDBJ whole genome shotgun (WGS) entry which is preliminary data.</text>
</comment>
<dbReference type="Proteomes" id="UP000192796">
    <property type="component" value="Unassembled WGS sequence"/>
</dbReference>
<evidence type="ECO:0008006" key="3">
    <source>
        <dbReference type="Google" id="ProtNLM"/>
    </source>
</evidence>
<dbReference type="AlphaFoldDB" id="A0A1V9G702"/>
<evidence type="ECO:0000313" key="2">
    <source>
        <dbReference type="Proteomes" id="UP000192796"/>
    </source>
</evidence>
<proteinExistence type="predicted"/>
<reference evidence="1 2" key="1">
    <citation type="submission" date="2016-03" db="EMBL/GenBank/DDBJ databases">
        <title>Niastella vici sp. nov., isolated from farmland soil.</title>
        <authorList>
            <person name="Chen L."/>
            <person name="Wang D."/>
            <person name="Yang S."/>
            <person name="Wang G."/>
        </authorList>
    </citation>
    <scope>NUCLEOTIDE SEQUENCE [LARGE SCALE GENOMIC DNA]</scope>
    <source>
        <strain evidence="1 2">DJ57</strain>
    </source>
</reference>
<protein>
    <recommendedName>
        <fullName evidence="3">Fibronectin type-III domain-containing protein</fullName>
    </recommendedName>
</protein>
<dbReference type="RefSeq" id="WP_081145360.1">
    <property type="nucleotide sequence ID" value="NZ_LVYD01000002.1"/>
</dbReference>
<dbReference type="SUPFAM" id="SSF49265">
    <property type="entry name" value="Fibronectin type III"/>
    <property type="match status" value="1"/>
</dbReference>
<keyword evidence="2" id="KW-1185">Reference proteome</keyword>
<name>A0A1V9G702_9BACT</name>
<accession>A0A1V9G702</accession>
<dbReference type="InterPro" id="IPR036116">
    <property type="entry name" value="FN3_sf"/>
</dbReference>
<gene>
    <name evidence="1" type="ORF">A3860_13080</name>
</gene>
<organism evidence="1 2">
    <name type="scientific">Niastella vici</name>
    <dbReference type="NCBI Taxonomy" id="1703345"/>
    <lineage>
        <taxon>Bacteria</taxon>
        <taxon>Pseudomonadati</taxon>
        <taxon>Bacteroidota</taxon>
        <taxon>Chitinophagia</taxon>
        <taxon>Chitinophagales</taxon>
        <taxon>Chitinophagaceae</taxon>
        <taxon>Niastella</taxon>
    </lineage>
</organism>
<dbReference type="InterPro" id="IPR013783">
    <property type="entry name" value="Ig-like_fold"/>
</dbReference>
<evidence type="ECO:0000313" key="1">
    <source>
        <dbReference type="EMBL" id="OQP66419.1"/>
    </source>
</evidence>
<sequence>MKNRILSIKRERDSELIATGYRVRDKMTNNPFFPAPPAALETASQLLPEFISLVGHSMNRDKEVIERKKKQKLILTSLLTEVADYVTLTCKGNRLMLLSSGFTISGKYNNREEPVIKLLKVELGPPGIATTRVKRLRGARVYIHQYTDQEPSSETAWTQVFSKDAKHTFRGLQSVKKYWFRVAAIARDGQFVYSPVVERVIQ</sequence>